<dbReference type="SUPFAM" id="SSF46955">
    <property type="entry name" value="Putative DNA-binding domain"/>
    <property type="match status" value="1"/>
</dbReference>
<dbReference type="PANTHER" id="PTHR10142">
    <property type="entry name" value="DNA REPAIR PROTEIN COMPLEMENTING XP-A CELLS"/>
    <property type="match status" value="1"/>
</dbReference>
<reference evidence="6 7" key="2">
    <citation type="submission" date="2014-03" db="EMBL/GenBank/DDBJ databases">
        <title>The Genome Sequence of Anncaliia algerae insect isolate PRA339.</title>
        <authorList>
            <consortium name="The Broad Institute Genome Sequencing Platform"/>
            <consortium name="The Broad Institute Genome Sequencing Center for Infectious Disease"/>
            <person name="Cuomo C."/>
            <person name="Becnel J."/>
            <person name="Sanscrainte N."/>
            <person name="Walker B."/>
            <person name="Young S.K."/>
            <person name="Zeng Q."/>
            <person name="Gargeya S."/>
            <person name="Fitzgerald M."/>
            <person name="Haas B."/>
            <person name="Abouelleil A."/>
            <person name="Alvarado L."/>
            <person name="Arachchi H.M."/>
            <person name="Berlin A.M."/>
            <person name="Chapman S.B."/>
            <person name="Dewar J."/>
            <person name="Goldberg J."/>
            <person name="Griggs A."/>
            <person name="Gujja S."/>
            <person name="Hansen M."/>
            <person name="Howarth C."/>
            <person name="Imamovic A."/>
            <person name="Larimer J."/>
            <person name="McCowan C."/>
            <person name="Murphy C."/>
            <person name="Neiman D."/>
            <person name="Pearson M."/>
            <person name="Priest M."/>
            <person name="Roberts A."/>
            <person name="Saif S."/>
            <person name="Shea T."/>
            <person name="Sisk P."/>
            <person name="Sykes S."/>
            <person name="Wortman J."/>
            <person name="Nusbaum C."/>
            <person name="Birren B."/>
        </authorList>
    </citation>
    <scope>NUCLEOTIDE SEQUENCE [LARGE SCALE GENOMIC DNA]</scope>
    <source>
        <strain evidence="6 7">PRA339</strain>
    </source>
</reference>
<keyword evidence="3" id="KW-0539">Nucleus</keyword>
<dbReference type="EMBL" id="KK365357">
    <property type="protein sequence ID" value="KCZ79127.1"/>
    <property type="molecule type" value="Genomic_DNA"/>
</dbReference>
<dbReference type="InterPro" id="IPR022656">
    <property type="entry name" value="XPA_C"/>
</dbReference>
<evidence type="ECO:0000313" key="6">
    <source>
        <dbReference type="EMBL" id="KCZ79127.1"/>
    </source>
</evidence>
<dbReference type="PANTHER" id="PTHR10142:SF0">
    <property type="entry name" value="DNA REPAIR PROTEIN COMPLEMENTING XP-A CELLS"/>
    <property type="match status" value="1"/>
</dbReference>
<dbReference type="InterPro" id="IPR009061">
    <property type="entry name" value="DNA-bd_dom_put_sf"/>
</dbReference>
<keyword evidence="2" id="KW-0862">Zinc</keyword>
<protein>
    <submittedName>
        <fullName evidence="6">DNA repair protein</fullName>
    </submittedName>
</protein>
<dbReference type="HOGENOM" id="CLU_053731_2_0_1"/>
<dbReference type="GO" id="GO:0000110">
    <property type="term" value="C:nucleotide-excision repair factor 1 complex"/>
    <property type="evidence" value="ECO:0007669"/>
    <property type="project" value="TreeGrafter"/>
</dbReference>
<feature type="coiled-coil region" evidence="4">
    <location>
        <begin position="132"/>
        <end position="159"/>
    </location>
</feature>
<dbReference type="Pfam" id="PF05181">
    <property type="entry name" value="XPA_C"/>
    <property type="match status" value="1"/>
</dbReference>
<dbReference type="GO" id="GO:0006284">
    <property type="term" value="P:base-excision repair"/>
    <property type="evidence" value="ECO:0007669"/>
    <property type="project" value="TreeGrafter"/>
</dbReference>
<dbReference type="GO" id="GO:1901255">
    <property type="term" value="P:nucleotide-excision repair involved in interstrand cross-link repair"/>
    <property type="evidence" value="ECO:0007669"/>
    <property type="project" value="TreeGrafter"/>
</dbReference>
<organism evidence="6 7">
    <name type="scientific">Anncaliia algerae PRA339</name>
    <dbReference type="NCBI Taxonomy" id="1288291"/>
    <lineage>
        <taxon>Eukaryota</taxon>
        <taxon>Fungi</taxon>
        <taxon>Fungi incertae sedis</taxon>
        <taxon>Microsporidia</taxon>
        <taxon>Tubulinosematoidea</taxon>
        <taxon>Tubulinosematidae</taxon>
        <taxon>Anncaliia</taxon>
    </lineage>
</organism>
<name>A0A059EW96_9MICR</name>
<keyword evidence="7" id="KW-1185">Reference proteome</keyword>
<dbReference type="GO" id="GO:0003684">
    <property type="term" value="F:damaged DNA binding"/>
    <property type="evidence" value="ECO:0007669"/>
    <property type="project" value="InterPro"/>
</dbReference>
<evidence type="ECO:0000256" key="2">
    <source>
        <dbReference type="ARBA" id="ARBA00022833"/>
    </source>
</evidence>
<evidence type="ECO:0000313" key="7">
    <source>
        <dbReference type="Proteomes" id="UP000030655"/>
    </source>
</evidence>
<dbReference type="STRING" id="1288291.A0A059EW96"/>
<dbReference type="GO" id="GO:0000715">
    <property type="term" value="P:nucleotide-excision repair, DNA damage recognition"/>
    <property type="evidence" value="ECO:0007669"/>
    <property type="project" value="TreeGrafter"/>
</dbReference>
<dbReference type="OrthoDB" id="5368863at2759"/>
<dbReference type="InterPro" id="IPR037129">
    <property type="entry name" value="XPA_sf"/>
</dbReference>
<evidence type="ECO:0000256" key="1">
    <source>
        <dbReference type="ARBA" id="ARBA00004123"/>
    </source>
</evidence>
<evidence type="ECO:0000256" key="4">
    <source>
        <dbReference type="SAM" id="Coils"/>
    </source>
</evidence>
<dbReference type="Gene3D" id="3.90.530.10">
    <property type="entry name" value="XPA C-terminal domain"/>
    <property type="match status" value="1"/>
</dbReference>
<evidence type="ECO:0000259" key="5">
    <source>
        <dbReference type="Pfam" id="PF05181"/>
    </source>
</evidence>
<proteinExistence type="predicted"/>
<accession>A0A059EW96</accession>
<feature type="domain" description="XPA C-terminal" evidence="5">
    <location>
        <begin position="70"/>
        <end position="116"/>
    </location>
</feature>
<gene>
    <name evidence="6" type="ORF">H312_03489</name>
</gene>
<dbReference type="AlphaFoldDB" id="A0A059EW96"/>
<keyword evidence="4" id="KW-0175">Coiled coil</keyword>
<dbReference type="VEuPathDB" id="MicrosporidiaDB:H312_03489"/>
<dbReference type="InterPro" id="IPR000465">
    <property type="entry name" value="XPA/RAD14"/>
</dbReference>
<dbReference type="Proteomes" id="UP000030655">
    <property type="component" value="Unassembled WGS sequence"/>
</dbReference>
<reference evidence="7" key="1">
    <citation type="submission" date="2013-02" db="EMBL/GenBank/DDBJ databases">
        <authorList>
            <consortium name="The Broad Institute Genome Sequencing Platform"/>
            <person name="Cuomo C."/>
            <person name="Becnel J."/>
            <person name="Sanscrainte N."/>
            <person name="Walker B."/>
            <person name="Young S.K."/>
            <person name="Zeng Q."/>
            <person name="Gargeya S."/>
            <person name="Fitzgerald M."/>
            <person name="Haas B."/>
            <person name="Abouelleil A."/>
            <person name="Alvarado L."/>
            <person name="Arachchi H.M."/>
            <person name="Berlin A.M."/>
            <person name="Chapman S.B."/>
            <person name="Dewar J."/>
            <person name="Goldberg J."/>
            <person name="Griggs A."/>
            <person name="Gujja S."/>
            <person name="Hansen M."/>
            <person name="Howarth C."/>
            <person name="Imamovic A."/>
            <person name="Larimer J."/>
            <person name="McCowan C."/>
            <person name="Murphy C."/>
            <person name="Neiman D."/>
            <person name="Pearson M."/>
            <person name="Priest M."/>
            <person name="Roberts A."/>
            <person name="Saif S."/>
            <person name="Shea T."/>
            <person name="Sisk P."/>
            <person name="Sykes S."/>
            <person name="Wortman J."/>
            <person name="Nusbaum C."/>
            <person name="Birren B."/>
        </authorList>
    </citation>
    <scope>NUCLEOTIDE SEQUENCE [LARGE SCALE GENOMIC DNA]</scope>
    <source>
        <strain evidence="7">PRA339</strain>
    </source>
</reference>
<dbReference type="GO" id="GO:0070914">
    <property type="term" value="P:UV-damage excision repair"/>
    <property type="evidence" value="ECO:0007669"/>
    <property type="project" value="TreeGrafter"/>
</dbReference>
<comment type="subcellular location">
    <subcellularLocation>
        <location evidence="1">Nucleus</location>
    </subcellularLocation>
</comment>
<evidence type="ECO:0000256" key="3">
    <source>
        <dbReference type="ARBA" id="ARBA00023242"/>
    </source>
</evidence>
<sequence length="196" mass="23173">MKKESSSEECGYFKEIETAIEKLPVNEEQNIELPLEKNKTCSFCGGIPIDKEFYFTFNLKTCNKCKFKNISLITKNTCIKEYLLTQEEIASFKYITRPNPHKGNWSDMQLYLKNEIEDFSIKKHKSLEEIEKIKLTRKNNLLERKKRKIKTKIKELKKKTFLGKEIEYKEKHVHNFVNKNGVSVCDCGLIVEEEEF</sequence>